<evidence type="ECO:0000313" key="2">
    <source>
        <dbReference type="EMBL" id="MBW8269016.1"/>
    </source>
</evidence>
<protein>
    <submittedName>
        <fullName evidence="2">CRISPR system precrRNA processing endoribonuclease RAMP protein Cas6</fullName>
    </submittedName>
</protein>
<reference evidence="2 3" key="1">
    <citation type="submission" date="2021-08" db="EMBL/GenBank/DDBJ databases">
        <title>Caldovatus sediminis gen. nov., sp. nov., a moderately thermophilic bacterium isolated from a hot spring.</title>
        <authorList>
            <person name="Hu C.-J."/>
            <person name="Li W.-J."/>
            <person name="Xian W.-D."/>
        </authorList>
    </citation>
    <scope>NUCLEOTIDE SEQUENCE [LARGE SCALE GENOMIC DNA]</scope>
    <source>
        <strain evidence="2 3">SYSU G05006</strain>
    </source>
</reference>
<gene>
    <name evidence="2" type="primary">cas6</name>
    <name evidence="2" type="ORF">K1J50_05895</name>
</gene>
<dbReference type="Gene3D" id="3.30.70.1900">
    <property type="match status" value="1"/>
</dbReference>
<dbReference type="Proteomes" id="UP001519924">
    <property type="component" value="Unassembled WGS sequence"/>
</dbReference>
<dbReference type="RefSeq" id="WP_220116665.1">
    <property type="nucleotide sequence ID" value="NZ_JAHZUY010000009.1"/>
</dbReference>
<organism evidence="2 3">
    <name type="scientific">Caldovatus aquaticus</name>
    <dbReference type="NCBI Taxonomy" id="2865671"/>
    <lineage>
        <taxon>Bacteria</taxon>
        <taxon>Pseudomonadati</taxon>
        <taxon>Pseudomonadota</taxon>
        <taxon>Alphaproteobacteria</taxon>
        <taxon>Acetobacterales</taxon>
        <taxon>Roseomonadaceae</taxon>
        <taxon>Caldovatus</taxon>
    </lineage>
</organism>
<dbReference type="Pfam" id="PF10040">
    <property type="entry name" value="CRISPR_Cas6"/>
    <property type="match status" value="1"/>
</dbReference>
<feature type="domain" description="CRISPR-associated protein Cas6 C-terminal" evidence="1">
    <location>
        <begin position="167"/>
        <end position="284"/>
    </location>
</feature>
<dbReference type="EMBL" id="JAHZUY010000009">
    <property type="protein sequence ID" value="MBW8269016.1"/>
    <property type="molecule type" value="Genomic_DNA"/>
</dbReference>
<accession>A0ABS7F2G6</accession>
<dbReference type="InterPro" id="IPR019267">
    <property type="entry name" value="CRISPR-assoc_Cas6_C"/>
</dbReference>
<evidence type="ECO:0000313" key="3">
    <source>
        <dbReference type="Proteomes" id="UP001519924"/>
    </source>
</evidence>
<comment type="caution">
    <text evidence="2">The sequence shown here is derived from an EMBL/GenBank/DDBJ whole genome shotgun (WGS) entry which is preliminary data.</text>
</comment>
<evidence type="ECO:0000259" key="1">
    <source>
        <dbReference type="Pfam" id="PF10040"/>
    </source>
</evidence>
<keyword evidence="3" id="KW-1185">Reference proteome</keyword>
<sequence length="291" mass="30520">MHATLRSADFVFAPRADVRLQPFSGSAWRGAFGHAFKRLVCSLRLRPCSGCPLGEVCLHPRFFGAEPESDAPRPYVLAPQRSPAGGLVRAGEPFRLRLTLLPGAEPATPYVVRALLEAAEAGLTAARVPFACLAVRPAYPEGKGAAGDPLAPVTLAPPPAPARLRLGFVTPLRLRLEGDLVTGRTLTPAMLVAAALRRARLAGLALPAEAARAALAEARALAWQETRLGWLETVRVSSRQQAAMRLGGIVGEAVLALGAAPHVWPALWLGSLLHLGKGTAMGFGGLALDAA</sequence>
<name>A0ABS7F2G6_9PROT</name>
<proteinExistence type="predicted"/>